<name>A0A8T3V0E4_9ARCH</name>
<dbReference type="AlphaFoldDB" id="A0A8T3V0E4"/>
<evidence type="ECO:0000313" key="2">
    <source>
        <dbReference type="EMBL" id="MBE5728465.1"/>
    </source>
</evidence>
<organism evidence="2 3">
    <name type="scientific">Candidatus Acidifodinimicrobium mancum</name>
    <dbReference type="NCBI Taxonomy" id="2898728"/>
    <lineage>
        <taxon>Archaea</taxon>
        <taxon>Candidatus Parvarchaeota</taxon>
        <taxon>Candidatus Acidifodinimicrobiaceae</taxon>
        <taxon>Candidatus Acidifodinimicrobium</taxon>
    </lineage>
</organism>
<feature type="coiled-coil region" evidence="1">
    <location>
        <begin position="333"/>
        <end position="360"/>
    </location>
</feature>
<sequence>MDRKGIYAYIGLAFLLSLFLVAVSHALPNISYFQPSSSNTAIITTGINSIDYFSSYPLASFYGIPVISLNSTSISSQVIANLTAQGIKNVIVIGGPAVISNQTIQALKSAGFNVLRVFGITAPETAVDLAEYLLPSANATCAVIVPYNENPSSYYSYQFAGSVYSARNKCILFPLYFNNIPLPILSYLSSHNITNITFFGPKDLLSTVEAQVSKNIVVKHQNENESSLPSVKVSRYLIVGVNQNAWNASMIIGSLPSVNSSMALVSNVTAQMPGIVKYIKTENITDVKVVGIPSIVDQIDAYLKSNNITYESEPLESAAFSLIKQFHNEFANESELHNRLANVAEELNSVKEQLSEVISKLNYYNLSIYNMSLNNSTALSLSKELGSLLSMAKDANASISSNNISAALSIIAQIKSQLNSDMYGSYMRGSVVNNSFFEDRFNQSQIQKEVGEDISDQMENIGRFLNNTSINSTCRAQITSMLNSTSYELKKLAGEQAASALNSNLSAILAINNRIRSITTQDSMLIRICELRQRGITTIVNRTIGNGSITSIIKIINSSEDNMPRVPGIES</sequence>
<evidence type="ECO:0000256" key="1">
    <source>
        <dbReference type="SAM" id="Coils"/>
    </source>
</evidence>
<accession>A0A8T3V0E4</accession>
<gene>
    <name evidence="2" type="ORF">IHE51_01240</name>
</gene>
<proteinExistence type="predicted"/>
<reference evidence="2 3" key="1">
    <citation type="submission" date="2020-09" db="EMBL/GenBank/DDBJ databases">
        <title>Genomic characterization of a novel Parvarchaeota family in acid mine drainage sediments.</title>
        <authorList>
            <person name="Luo Z.-H."/>
        </authorList>
    </citation>
    <scope>NUCLEOTIDE SEQUENCE [LARGE SCALE GENOMIC DNA]</scope>
    <source>
        <strain evidence="2">MAS1_bins.189</strain>
    </source>
</reference>
<evidence type="ECO:0008006" key="4">
    <source>
        <dbReference type="Google" id="ProtNLM"/>
    </source>
</evidence>
<dbReference type="EMBL" id="JADFAR010000013">
    <property type="protein sequence ID" value="MBE5728465.1"/>
    <property type="molecule type" value="Genomic_DNA"/>
</dbReference>
<comment type="caution">
    <text evidence="2">The sequence shown here is derived from an EMBL/GenBank/DDBJ whole genome shotgun (WGS) entry which is preliminary data.</text>
</comment>
<dbReference type="Proteomes" id="UP000718571">
    <property type="component" value="Unassembled WGS sequence"/>
</dbReference>
<evidence type="ECO:0000313" key="3">
    <source>
        <dbReference type="Proteomes" id="UP000718571"/>
    </source>
</evidence>
<protein>
    <recommendedName>
        <fullName evidence="4">Cell wall-binding repeat-containing protein</fullName>
    </recommendedName>
</protein>
<keyword evidence="1" id="KW-0175">Coiled coil</keyword>